<evidence type="ECO:0000256" key="2">
    <source>
        <dbReference type="ARBA" id="ARBA00010790"/>
    </source>
</evidence>
<dbReference type="PROSITE" id="PS00623">
    <property type="entry name" value="GMC_OXRED_1"/>
    <property type="match status" value="2"/>
</dbReference>
<comment type="cofactor">
    <cofactor evidence="1">
        <name>FAD</name>
        <dbReference type="ChEBI" id="CHEBI:57692"/>
    </cofactor>
</comment>
<dbReference type="GO" id="GO:0050660">
    <property type="term" value="F:flavin adenine dinucleotide binding"/>
    <property type="evidence" value="ECO:0007669"/>
    <property type="project" value="InterPro"/>
</dbReference>
<evidence type="ECO:0000256" key="3">
    <source>
        <dbReference type="ARBA" id="ARBA00022630"/>
    </source>
</evidence>
<evidence type="ECO:0000256" key="4">
    <source>
        <dbReference type="ARBA" id="ARBA00022827"/>
    </source>
</evidence>
<feature type="domain" description="Glucose-methanol-choline oxidoreductase N-terminal" evidence="6">
    <location>
        <begin position="632"/>
        <end position="655"/>
    </location>
</feature>
<evidence type="ECO:0000313" key="8">
    <source>
        <dbReference type="EMBL" id="KAG5672891.1"/>
    </source>
</evidence>
<dbReference type="Pfam" id="PF05199">
    <property type="entry name" value="GMC_oxred_C"/>
    <property type="match status" value="2"/>
</dbReference>
<dbReference type="Proteomes" id="UP001107558">
    <property type="component" value="Chromosome 3"/>
</dbReference>
<dbReference type="InterPro" id="IPR036188">
    <property type="entry name" value="FAD/NAD-bd_sf"/>
</dbReference>
<dbReference type="InterPro" id="IPR007867">
    <property type="entry name" value="GMC_OxRtase_C"/>
</dbReference>
<dbReference type="Pfam" id="PF00732">
    <property type="entry name" value="GMC_oxred_N"/>
    <property type="match status" value="2"/>
</dbReference>
<dbReference type="OrthoDB" id="269227at2759"/>
<feature type="domain" description="Glucose-methanol-choline oxidoreductase N-terminal" evidence="7">
    <location>
        <begin position="314"/>
        <end position="328"/>
    </location>
</feature>
<feature type="domain" description="Glucose-methanol-choline oxidoreductase N-terminal" evidence="7">
    <location>
        <begin position="807"/>
        <end position="821"/>
    </location>
</feature>
<proteinExistence type="inferred from homology"/>
<dbReference type="InterPro" id="IPR012132">
    <property type="entry name" value="GMC_OxRdtase"/>
</dbReference>
<dbReference type="InterPro" id="IPR000172">
    <property type="entry name" value="GMC_OxRdtase_N"/>
</dbReference>
<reference evidence="8" key="1">
    <citation type="submission" date="2021-03" db="EMBL/GenBank/DDBJ databases">
        <title>Chromosome level genome of the anhydrobiotic midge Polypedilum vanderplanki.</title>
        <authorList>
            <person name="Yoshida Y."/>
            <person name="Kikawada T."/>
            <person name="Gusev O."/>
        </authorList>
    </citation>
    <scope>NUCLEOTIDE SEQUENCE</scope>
    <source>
        <strain evidence="8">NIAS01</strain>
        <tissue evidence="8">Whole body or cell culture</tissue>
    </source>
</reference>
<comment type="similarity">
    <text evidence="2 5">Belongs to the GMC oxidoreductase family.</text>
</comment>
<sequence>MEFIPQTCAATSVGAANGMFNLLFQTLLAAHCSISPPDKWPKDYGPTAIKEGLEEYDFIIVGAGSAGSVLANRLTENKDWKVLLVEAGGDPPIESEASVPANYHLLQKTEYDWQYYLEKSDKASLGMPNGCYWPRGKVLGGSSAINALLYVRGNRADYDEWEELGNKGWKFRDVLKYFKKAENNSVSQEDENWAKMHGKEGPLYVDYFFSYDPIKDMLTQAASEINMDFTENVNGESQMGYSIVQGTIKRGIRQSTATAYILPIADRPNLHIIKHAQVTKLIINDKGLAEGIHFVLNGKKMKAKANFEVILSAGSIGSPQILLNSGIGPKEHLKEIGIKVKHDLQGVGKNLQDHNVVFVPIKLHKSWARLMTDSDWVDDAYHYFMHGVGSPSHVGVTDLTMFHNTRNASSSIPDIQLHFFQYRRGEEKRLRKVLENYGYDEKINESILSGIKRSELLMVMIVLLRPESKGKIELRSKDPLDKPKIYGNYLDKKEDVETMIRGVSLLKRLMQTNVTREHECFFIKVNITGCEHIEFDKPGYWECYVRHMTSTVYHPTSTVKMGPDSDAEAVVDSELKVRGIKGLRVIDASIMPNIVPYLFLSTLNTSHTWNHFAEKSDKASKAFAKGSFWPSGKTLGGSSAVNAMLYIRGNPRDFNSWNLTGWKWDDVLPYYKKSESNQHEWLFELTQDRFHNKDGLLSVDGYNSIETIKTVVFEGLFELGHIELMDINAEQHIGFVQAQGTIKNGERHSTAKAFLLPIKERENLHIVKNAFVTSLIIEDKTVKGINFEINGEKLKAFTKKEVILSAGTVNSPKILMQSGIGIADDLKKLDIPVVHELPIGKNLQDHVMVFYNFKYHESRARDHSPQEVADMLFSFLKHRVGKMTGTMCSDMVGFINTLDKEAKYPDIQYLHLCQYKKMIGYPEILKNFGFKDEFASQYIEANKKSPTLQFVITLLNPKSRGYIKLRSNNPYDAPIINPNYLDESDDVETLLRGLKEYRKLLDTNDFKLHEVSELKFDIPECDKLEYATDDYWRCFISYFSSTLYHPVGTCKMGNDESAVVDLSLKVKGIKGLRVIDASVMPTIVSANTNPTVIMIAEKGADLIKADWIELETKDS</sequence>
<comment type="caution">
    <text evidence="8">The sequence shown here is derived from an EMBL/GenBank/DDBJ whole genome shotgun (WGS) entry which is preliminary data.</text>
</comment>
<dbReference type="GO" id="GO:0016614">
    <property type="term" value="F:oxidoreductase activity, acting on CH-OH group of donors"/>
    <property type="evidence" value="ECO:0007669"/>
    <property type="project" value="InterPro"/>
</dbReference>
<dbReference type="Gene3D" id="3.30.560.10">
    <property type="entry name" value="Glucose Oxidase, domain 3"/>
    <property type="match status" value="2"/>
</dbReference>
<keyword evidence="4 5" id="KW-0274">FAD</keyword>
<keyword evidence="9" id="KW-1185">Reference proteome</keyword>
<evidence type="ECO:0000256" key="1">
    <source>
        <dbReference type="ARBA" id="ARBA00001974"/>
    </source>
</evidence>
<evidence type="ECO:0000256" key="5">
    <source>
        <dbReference type="RuleBase" id="RU003968"/>
    </source>
</evidence>
<name>A0A9J6BTR9_POLVA</name>
<organism evidence="8 9">
    <name type="scientific">Polypedilum vanderplanki</name>
    <name type="common">Sleeping chironomid midge</name>
    <dbReference type="NCBI Taxonomy" id="319348"/>
    <lineage>
        <taxon>Eukaryota</taxon>
        <taxon>Metazoa</taxon>
        <taxon>Ecdysozoa</taxon>
        <taxon>Arthropoda</taxon>
        <taxon>Hexapoda</taxon>
        <taxon>Insecta</taxon>
        <taxon>Pterygota</taxon>
        <taxon>Neoptera</taxon>
        <taxon>Endopterygota</taxon>
        <taxon>Diptera</taxon>
        <taxon>Nematocera</taxon>
        <taxon>Chironomoidea</taxon>
        <taxon>Chironomidae</taxon>
        <taxon>Chironominae</taxon>
        <taxon>Polypedilum</taxon>
        <taxon>Polypedilum</taxon>
    </lineage>
</organism>
<dbReference type="PANTHER" id="PTHR11552">
    <property type="entry name" value="GLUCOSE-METHANOL-CHOLINE GMC OXIDOREDUCTASE"/>
    <property type="match status" value="1"/>
</dbReference>
<dbReference type="PANTHER" id="PTHR11552:SF147">
    <property type="entry name" value="CHOLINE DEHYDROGENASE, MITOCHONDRIAL"/>
    <property type="match status" value="1"/>
</dbReference>
<accession>A0A9J6BTR9</accession>
<dbReference type="SUPFAM" id="SSF51905">
    <property type="entry name" value="FAD/NAD(P)-binding domain"/>
    <property type="match status" value="2"/>
</dbReference>
<dbReference type="SUPFAM" id="SSF54373">
    <property type="entry name" value="FAD-linked reductases, C-terminal domain"/>
    <property type="match status" value="2"/>
</dbReference>
<gene>
    <name evidence="8" type="ORF">PVAND_002979</name>
</gene>
<keyword evidence="3 5" id="KW-0285">Flavoprotein</keyword>
<dbReference type="AlphaFoldDB" id="A0A9J6BTR9"/>
<evidence type="ECO:0000259" key="7">
    <source>
        <dbReference type="PROSITE" id="PS00624"/>
    </source>
</evidence>
<evidence type="ECO:0000259" key="6">
    <source>
        <dbReference type="PROSITE" id="PS00623"/>
    </source>
</evidence>
<evidence type="ECO:0000313" key="9">
    <source>
        <dbReference type="Proteomes" id="UP001107558"/>
    </source>
</evidence>
<dbReference type="Gene3D" id="3.50.50.60">
    <property type="entry name" value="FAD/NAD(P)-binding domain"/>
    <property type="match status" value="2"/>
</dbReference>
<protein>
    <recommendedName>
        <fullName evidence="6 7">Glucose-methanol-choline oxidoreductase N-terminal domain-containing protein</fullName>
    </recommendedName>
</protein>
<feature type="domain" description="Glucose-methanol-choline oxidoreductase N-terminal" evidence="6">
    <location>
        <begin position="136"/>
        <end position="159"/>
    </location>
</feature>
<dbReference type="PROSITE" id="PS00624">
    <property type="entry name" value="GMC_OXRED_2"/>
    <property type="match status" value="2"/>
</dbReference>
<dbReference type="EMBL" id="JADBJN010000003">
    <property type="protein sequence ID" value="KAG5672891.1"/>
    <property type="molecule type" value="Genomic_DNA"/>
</dbReference>